<dbReference type="HOGENOM" id="CLU_2816547_0_0_1"/>
<evidence type="ECO:0000313" key="1">
    <source>
        <dbReference type="EnsemblPlants" id="OGLUM10G04270.1"/>
    </source>
</evidence>
<accession>A0A0E0B8I2</accession>
<dbReference type="EnsemblPlants" id="OGLUM10G04270.1">
    <property type="protein sequence ID" value="OGLUM10G04270.1"/>
    <property type="gene ID" value="OGLUM10G04270"/>
</dbReference>
<evidence type="ECO:0000313" key="2">
    <source>
        <dbReference type="Proteomes" id="UP000026961"/>
    </source>
</evidence>
<reference evidence="1" key="1">
    <citation type="submission" date="2015-04" db="UniProtKB">
        <authorList>
            <consortium name="EnsemblPlants"/>
        </authorList>
    </citation>
    <scope>IDENTIFICATION</scope>
</reference>
<organism evidence="1">
    <name type="scientific">Oryza glumipatula</name>
    <dbReference type="NCBI Taxonomy" id="40148"/>
    <lineage>
        <taxon>Eukaryota</taxon>
        <taxon>Viridiplantae</taxon>
        <taxon>Streptophyta</taxon>
        <taxon>Embryophyta</taxon>
        <taxon>Tracheophyta</taxon>
        <taxon>Spermatophyta</taxon>
        <taxon>Magnoliopsida</taxon>
        <taxon>Liliopsida</taxon>
        <taxon>Poales</taxon>
        <taxon>Poaceae</taxon>
        <taxon>BOP clade</taxon>
        <taxon>Oryzoideae</taxon>
        <taxon>Oryzeae</taxon>
        <taxon>Oryzinae</taxon>
        <taxon>Oryza</taxon>
    </lineage>
</organism>
<dbReference type="AlphaFoldDB" id="A0A0E0B8I2"/>
<protein>
    <submittedName>
        <fullName evidence="1">Uncharacterized protein</fullName>
    </submittedName>
</protein>
<name>A0A0E0B8I2_9ORYZ</name>
<proteinExistence type="predicted"/>
<keyword evidence="2" id="KW-1185">Reference proteome</keyword>
<reference evidence="1" key="2">
    <citation type="submission" date="2018-05" db="EMBL/GenBank/DDBJ databases">
        <title>OgluRS3 (Oryza glumaepatula Reference Sequence Version 3).</title>
        <authorList>
            <person name="Zhang J."/>
            <person name="Kudrna D."/>
            <person name="Lee S."/>
            <person name="Talag J."/>
            <person name="Welchert J."/>
            <person name="Wing R.A."/>
        </authorList>
    </citation>
    <scope>NUCLEOTIDE SEQUENCE [LARGE SCALE GENOMIC DNA]</scope>
</reference>
<dbReference type="Gramene" id="OGLUM10G04270.1">
    <property type="protein sequence ID" value="OGLUM10G04270.1"/>
    <property type="gene ID" value="OGLUM10G04270"/>
</dbReference>
<sequence length="67" mass="7495">MVAVAVARAGGHGGSRRWGRRLRRRWRWLTAGGDGGSRRWWRREAMATTGRQLLASPPLPSLSLSQI</sequence>
<dbReference type="Proteomes" id="UP000026961">
    <property type="component" value="Chromosome 10"/>
</dbReference>